<dbReference type="STRING" id="109232.RMONA_01525"/>
<gene>
    <name evidence="6" type="ORF">RMONA_01525</name>
</gene>
<keyword evidence="2 5" id="KW-0812">Transmembrane</keyword>
<reference evidence="6 7" key="1">
    <citation type="submission" date="2015-01" db="EMBL/GenBank/DDBJ databases">
        <title>Draft genome sequence of Rickettsia monacensis strain IrR/Munich.</title>
        <authorList>
            <person name="Felsheim R.F."/>
            <person name="Johnson S.L."/>
            <person name="Kurtti T.J."/>
            <person name="Munderloh U.G."/>
        </authorList>
    </citation>
    <scope>NUCLEOTIDE SEQUENCE [LARGE SCALE GENOMIC DNA]</scope>
    <source>
        <strain evidence="6 7">IrR/Munich</strain>
    </source>
</reference>
<feature type="transmembrane region" description="Helical" evidence="5">
    <location>
        <begin position="20"/>
        <end position="39"/>
    </location>
</feature>
<evidence type="ECO:0000313" key="6">
    <source>
        <dbReference type="EMBL" id="CEO16718.1"/>
    </source>
</evidence>
<keyword evidence="7" id="KW-1185">Reference proteome</keyword>
<organism evidence="6 7">
    <name type="scientific">Rickettsia monacensis</name>
    <dbReference type="NCBI Taxonomy" id="109232"/>
    <lineage>
        <taxon>Bacteria</taxon>
        <taxon>Pseudomonadati</taxon>
        <taxon>Pseudomonadota</taxon>
        <taxon>Alphaproteobacteria</taxon>
        <taxon>Rickettsiales</taxon>
        <taxon>Rickettsiaceae</taxon>
        <taxon>Rickettsieae</taxon>
        <taxon>Rickettsia</taxon>
        <taxon>spotted fever group</taxon>
    </lineage>
</organism>
<dbReference type="NCBIfam" id="NF010474">
    <property type="entry name" value="PRK13899.1"/>
    <property type="match status" value="1"/>
</dbReference>
<comment type="subcellular location">
    <subcellularLocation>
        <location evidence="1">Membrane</location>
    </subcellularLocation>
</comment>
<dbReference type="HOGENOM" id="CLU_158477_3_0_5"/>
<feature type="transmembrane region" description="Helical" evidence="5">
    <location>
        <begin position="45"/>
        <end position="63"/>
    </location>
</feature>
<dbReference type="AlphaFoldDB" id="A0A0B7J2W3"/>
<proteinExistence type="predicted"/>
<dbReference type="Pfam" id="PF05101">
    <property type="entry name" value="VirB3"/>
    <property type="match status" value="1"/>
</dbReference>
<dbReference type="GO" id="GO:0016020">
    <property type="term" value="C:membrane"/>
    <property type="evidence" value="ECO:0007669"/>
    <property type="project" value="UniProtKB-SubCell"/>
</dbReference>
<sequence>MAGALASDLLFVGLTRPPMIFGVSIKFAALNMIMTMIVFIWNNGIMILFVAAALHLVAYIICFKEPRFIELYLNKMSKTSQCPNKFYYGANSYNI</sequence>
<keyword evidence="3 5" id="KW-1133">Transmembrane helix</keyword>
<evidence type="ECO:0000256" key="4">
    <source>
        <dbReference type="ARBA" id="ARBA00023136"/>
    </source>
</evidence>
<accession>A0A0B7J2W3</accession>
<dbReference type="InterPro" id="IPR007792">
    <property type="entry name" value="T4SS_VirB3/TrbD/AvhB"/>
</dbReference>
<evidence type="ECO:0000256" key="1">
    <source>
        <dbReference type="ARBA" id="ARBA00004370"/>
    </source>
</evidence>
<evidence type="ECO:0000313" key="7">
    <source>
        <dbReference type="Proteomes" id="UP000018149"/>
    </source>
</evidence>
<dbReference type="KEGG" id="rmc:RMONA_01525"/>
<evidence type="ECO:0000256" key="5">
    <source>
        <dbReference type="SAM" id="Phobius"/>
    </source>
</evidence>
<evidence type="ECO:0000256" key="3">
    <source>
        <dbReference type="ARBA" id="ARBA00022989"/>
    </source>
</evidence>
<dbReference type="Proteomes" id="UP000018149">
    <property type="component" value="Chromosome I"/>
</dbReference>
<keyword evidence="4 5" id="KW-0472">Membrane</keyword>
<name>A0A0B7J2W3_9RICK</name>
<dbReference type="EMBL" id="LN794217">
    <property type="protein sequence ID" value="CEO16718.1"/>
    <property type="molecule type" value="Genomic_DNA"/>
</dbReference>
<dbReference type="RefSeq" id="WP_023507283.1">
    <property type="nucleotide sequence ID" value="NZ_LN794217.1"/>
</dbReference>
<protein>
    <submittedName>
        <fullName evidence="6">Type IV secretory pathway, VirB3-like protein</fullName>
    </submittedName>
</protein>
<evidence type="ECO:0000256" key="2">
    <source>
        <dbReference type="ARBA" id="ARBA00022692"/>
    </source>
</evidence>